<dbReference type="EMBL" id="JAIXMP010000032">
    <property type="protein sequence ID" value="KAI9250527.1"/>
    <property type="molecule type" value="Genomic_DNA"/>
</dbReference>
<dbReference type="AlphaFoldDB" id="A0AAD5JR44"/>
<proteinExistence type="predicted"/>
<dbReference type="Proteomes" id="UP001209540">
    <property type="component" value="Unassembled WGS sequence"/>
</dbReference>
<name>A0AAD5JR44_9FUNG</name>
<accession>A0AAD5JR44</accession>
<protein>
    <submittedName>
        <fullName evidence="1">Uncharacterized protein</fullName>
    </submittedName>
</protein>
<comment type="caution">
    <text evidence="1">The sequence shown here is derived from an EMBL/GenBank/DDBJ whole genome shotgun (WGS) entry which is preliminary data.</text>
</comment>
<organism evidence="1 2">
    <name type="scientific">Phascolomyces articulosus</name>
    <dbReference type="NCBI Taxonomy" id="60185"/>
    <lineage>
        <taxon>Eukaryota</taxon>
        <taxon>Fungi</taxon>
        <taxon>Fungi incertae sedis</taxon>
        <taxon>Mucoromycota</taxon>
        <taxon>Mucoromycotina</taxon>
        <taxon>Mucoromycetes</taxon>
        <taxon>Mucorales</taxon>
        <taxon>Lichtheimiaceae</taxon>
        <taxon>Phascolomyces</taxon>
    </lineage>
</organism>
<evidence type="ECO:0000313" key="1">
    <source>
        <dbReference type="EMBL" id="KAI9250527.1"/>
    </source>
</evidence>
<keyword evidence="2" id="KW-1185">Reference proteome</keyword>
<reference evidence="1" key="1">
    <citation type="journal article" date="2022" name="IScience">
        <title>Evolution of zygomycete secretomes and the origins of terrestrial fungal ecologies.</title>
        <authorList>
            <person name="Chang Y."/>
            <person name="Wang Y."/>
            <person name="Mondo S."/>
            <person name="Ahrendt S."/>
            <person name="Andreopoulos W."/>
            <person name="Barry K."/>
            <person name="Beard J."/>
            <person name="Benny G.L."/>
            <person name="Blankenship S."/>
            <person name="Bonito G."/>
            <person name="Cuomo C."/>
            <person name="Desiro A."/>
            <person name="Gervers K.A."/>
            <person name="Hundley H."/>
            <person name="Kuo A."/>
            <person name="LaButti K."/>
            <person name="Lang B.F."/>
            <person name="Lipzen A."/>
            <person name="O'Donnell K."/>
            <person name="Pangilinan J."/>
            <person name="Reynolds N."/>
            <person name="Sandor L."/>
            <person name="Smith M.E."/>
            <person name="Tsang A."/>
            <person name="Grigoriev I.V."/>
            <person name="Stajich J.E."/>
            <person name="Spatafora J.W."/>
        </authorList>
    </citation>
    <scope>NUCLEOTIDE SEQUENCE</scope>
    <source>
        <strain evidence="1">RSA 2281</strain>
    </source>
</reference>
<evidence type="ECO:0000313" key="2">
    <source>
        <dbReference type="Proteomes" id="UP001209540"/>
    </source>
</evidence>
<gene>
    <name evidence="1" type="ORF">BDA99DRAFT_541779</name>
</gene>
<sequence>MIHDHYCKGDEGKNSAINVVIGNLPGCALPALSTDYPCNSSWIKSNDLERSLSSRFITYGNATLKDGKLNVQFWKTITDSNIMKLPFGQGRLDCTGVFAKNGSLEKTVVLILSKPSKEANLPPDVYNEVESYNFEMNCLQIRLVNDYIPLSYT</sequence>
<reference evidence="1" key="2">
    <citation type="submission" date="2023-02" db="EMBL/GenBank/DDBJ databases">
        <authorList>
            <consortium name="DOE Joint Genome Institute"/>
            <person name="Mondo S.J."/>
            <person name="Chang Y."/>
            <person name="Wang Y."/>
            <person name="Ahrendt S."/>
            <person name="Andreopoulos W."/>
            <person name="Barry K."/>
            <person name="Beard J."/>
            <person name="Benny G.L."/>
            <person name="Blankenship S."/>
            <person name="Bonito G."/>
            <person name="Cuomo C."/>
            <person name="Desiro A."/>
            <person name="Gervers K.A."/>
            <person name="Hundley H."/>
            <person name="Kuo A."/>
            <person name="LaButti K."/>
            <person name="Lang B.F."/>
            <person name="Lipzen A."/>
            <person name="O'Donnell K."/>
            <person name="Pangilinan J."/>
            <person name="Reynolds N."/>
            <person name="Sandor L."/>
            <person name="Smith M.W."/>
            <person name="Tsang A."/>
            <person name="Grigoriev I.V."/>
            <person name="Stajich J.E."/>
            <person name="Spatafora J.W."/>
        </authorList>
    </citation>
    <scope>NUCLEOTIDE SEQUENCE</scope>
    <source>
        <strain evidence="1">RSA 2281</strain>
    </source>
</reference>